<dbReference type="AlphaFoldDB" id="X7F2Y3"/>
<dbReference type="RefSeq" id="WP_043774056.1">
    <property type="nucleotide sequence ID" value="NZ_JAME01000036.1"/>
</dbReference>
<feature type="region of interest" description="Disordered" evidence="1">
    <location>
        <begin position="1"/>
        <end position="25"/>
    </location>
</feature>
<evidence type="ECO:0000256" key="1">
    <source>
        <dbReference type="SAM" id="MobiDB-lite"/>
    </source>
</evidence>
<comment type="caution">
    <text evidence="2">The sequence shown here is derived from an EMBL/GenBank/DDBJ whole genome shotgun (WGS) entry which is preliminary data.</text>
</comment>
<reference evidence="2 3" key="1">
    <citation type="submission" date="2014-01" db="EMBL/GenBank/DDBJ databases">
        <title>Roseivivax isoporae LMG 25204 Genome Sequencing.</title>
        <authorList>
            <person name="Lai Q."/>
            <person name="Li G."/>
            <person name="Shao Z."/>
        </authorList>
    </citation>
    <scope>NUCLEOTIDE SEQUENCE [LARGE SCALE GENOMIC DNA]</scope>
    <source>
        <strain evidence="2 3">LMG 25204</strain>
    </source>
</reference>
<sequence length="85" mass="8864">MDPLTPSTGAGPASPGRAVPPPAENGVVERMKENVARNMAQADRMKAETEKLHRETAGQGAATAGYRMAQILGLPDAPLSVLRKG</sequence>
<proteinExistence type="predicted"/>
<keyword evidence="3" id="KW-1185">Reference proteome</keyword>
<protein>
    <submittedName>
        <fullName evidence="2">Uncharacterized protein</fullName>
    </submittedName>
</protein>
<dbReference type="STRING" id="1449351.RISW2_14880"/>
<organism evidence="2 3">
    <name type="scientific">Roseivivax isoporae LMG 25204</name>
    <dbReference type="NCBI Taxonomy" id="1449351"/>
    <lineage>
        <taxon>Bacteria</taxon>
        <taxon>Pseudomonadati</taxon>
        <taxon>Pseudomonadota</taxon>
        <taxon>Alphaproteobacteria</taxon>
        <taxon>Rhodobacterales</taxon>
        <taxon>Roseobacteraceae</taxon>
        <taxon>Roseivivax</taxon>
    </lineage>
</organism>
<name>X7F2Y3_9RHOB</name>
<dbReference type="Proteomes" id="UP000023430">
    <property type="component" value="Unassembled WGS sequence"/>
</dbReference>
<evidence type="ECO:0000313" key="3">
    <source>
        <dbReference type="Proteomes" id="UP000023430"/>
    </source>
</evidence>
<dbReference type="EMBL" id="JAME01000036">
    <property type="protein sequence ID" value="ETX27282.1"/>
    <property type="molecule type" value="Genomic_DNA"/>
</dbReference>
<evidence type="ECO:0000313" key="2">
    <source>
        <dbReference type="EMBL" id="ETX27282.1"/>
    </source>
</evidence>
<accession>X7F2Y3</accession>
<dbReference type="OrthoDB" id="9928848at2"/>
<gene>
    <name evidence="2" type="ORF">RISW2_14880</name>
</gene>